<evidence type="ECO:0000259" key="8">
    <source>
        <dbReference type="Pfam" id="PF00082"/>
    </source>
</evidence>
<evidence type="ECO:0000256" key="6">
    <source>
        <dbReference type="RuleBase" id="RU003355"/>
    </source>
</evidence>
<feature type="region of interest" description="Disordered" evidence="7">
    <location>
        <begin position="179"/>
        <end position="211"/>
    </location>
</feature>
<dbReference type="Pfam" id="PF00082">
    <property type="entry name" value="Peptidase_S8"/>
    <property type="match status" value="1"/>
</dbReference>
<dbReference type="OrthoDB" id="9816306at2"/>
<dbReference type="InterPro" id="IPR023828">
    <property type="entry name" value="Peptidase_S8_Ser-AS"/>
</dbReference>
<proteinExistence type="inferred from homology"/>
<evidence type="ECO:0000256" key="3">
    <source>
        <dbReference type="ARBA" id="ARBA00022801"/>
    </source>
</evidence>
<dbReference type="InterPro" id="IPR050131">
    <property type="entry name" value="Peptidase_S8_subtilisin-like"/>
</dbReference>
<evidence type="ECO:0000256" key="4">
    <source>
        <dbReference type="ARBA" id="ARBA00022825"/>
    </source>
</evidence>
<feature type="active site" description="Charge relay system" evidence="5">
    <location>
        <position position="421"/>
    </location>
</feature>
<dbReference type="InterPro" id="IPR015500">
    <property type="entry name" value="Peptidase_S8_subtilisin-rel"/>
</dbReference>
<accession>A0A069E3Q7</accession>
<feature type="active site" description="Charge relay system" evidence="5">
    <location>
        <position position="677"/>
    </location>
</feature>
<dbReference type="PROSITE" id="PS51257">
    <property type="entry name" value="PROKAR_LIPOPROTEIN"/>
    <property type="match status" value="1"/>
</dbReference>
<feature type="region of interest" description="Disordered" evidence="7">
    <location>
        <begin position="338"/>
        <end position="371"/>
    </location>
</feature>
<feature type="compositionally biased region" description="Basic and acidic residues" evidence="7">
    <location>
        <begin position="449"/>
        <end position="459"/>
    </location>
</feature>
<evidence type="ECO:0000256" key="1">
    <source>
        <dbReference type="ARBA" id="ARBA00011073"/>
    </source>
</evidence>
<name>A0A069E3Q7_9PROT</name>
<evidence type="ECO:0000256" key="5">
    <source>
        <dbReference type="PROSITE-ProRule" id="PRU01240"/>
    </source>
</evidence>
<organism evidence="9 10">
    <name type="scientific">Hyphomonas adhaerens MHS-3</name>
    <dbReference type="NCBI Taxonomy" id="1280949"/>
    <lineage>
        <taxon>Bacteria</taxon>
        <taxon>Pseudomonadati</taxon>
        <taxon>Pseudomonadota</taxon>
        <taxon>Alphaproteobacteria</taxon>
        <taxon>Hyphomonadales</taxon>
        <taxon>Hyphomonadaceae</taxon>
        <taxon>Hyphomonas</taxon>
    </lineage>
</organism>
<dbReference type="InterPro" id="IPR034176">
    <property type="entry name" value="Peptidases_S8_13"/>
</dbReference>
<dbReference type="PANTHER" id="PTHR43806">
    <property type="entry name" value="PEPTIDASE S8"/>
    <property type="match status" value="1"/>
</dbReference>
<dbReference type="PANTHER" id="PTHR43806:SF11">
    <property type="entry name" value="CEREVISIN-RELATED"/>
    <property type="match status" value="1"/>
</dbReference>
<keyword evidence="4 5" id="KW-0720">Serine protease</keyword>
<feature type="compositionally biased region" description="Low complexity" evidence="7">
    <location>
        <begin position="346"/>
        <end position="366"/>
    </location>
</feature>
<dbReference type="InterPro" id="IPR023827">
    <property type="entry name" value="Peptidase_S8_Asp-AS"/>
</dbReference>
<dbReference type="SUPFAM" id="SSF52743">
    <property type="entry name" value="Subtilisin-like"/>
    <property type="match status" value="1"/>
</dbReference>
<dbReference type="GO" id="GO:0006508">
    <property type="term" value="P:proteolysis"/>
    <property type="evidence" value="ECO:0007669"/>
    <property type="project" value="UniProtKB-KW"/>
</dbReference>
<keyword evidence="3 5" id="KW-0378">Hydrolase</keyword>
<dbReference type="PATRIC" id="fig|1280949.3.peg.623"/>
<dbReference type="RefSeq" id="WP_156942141.1">
    <property type="nucleotide sequence ID" value="NZ_ARYH01000001.1"/>
</dbReference>
<evidence type="ECO:0000256" key="2">
    <source>
        <dbReference type="ARBA" id="ARBA00022670"/>
    </source>
</evidence>
<reference evidence="9 10" key="1">
    <citation type="journal article" date="2014" name="Antonie Van Leeuwenhoek">
        <title>Hyphomonas beringensis sp. nov. and Hyphomonas chukchiensis sp. nov., isolated from surface seawater of the Bering Sea and Chukchi Sea.</title>
        <authorList>
            <person name="Li C."/>
            <person name="Lai Q."/>
            <person name="Li G."/>
            <person name="Dong C."/>
            <person name="Wang J."/>
            <person name="Liao Y."/>
            <person name="Shao Z."/>
        </authorList>
    </citation>
    <scope>NUCLEOTIDE SEQUENCE [LARGE SCALE GENOMIC DNA]</scope>
    <source>
        <strain evidence="9 10">MHS-3</strain>
    </source>
</reference>
<protein>
    <submittedName>
        <fullName evidence="9">Subtilase family protein</fullName>
    </submittedName>
</protein>
<dbReference type="InterPro" id="IPR000209">
    <property type="entry name" value="Peptidase_S8/S53_dom"/>
</dbReference>
<dbReference type="CDD" id="cd07496">
    <property type="entry name" value="Peptidases_S8_13"/>
    <property type="match status" value="1"/>
</dbReference>
<dbReference type="PROSITE" id="PS00138">
    <property type="entry name" value="SUBTILASE_SER"/>
    <property type="match status" value="1"/>
</dbReference>
<dbReference type="InterPro" id="IPR036852">
    <property type="entry name" value="Peptidase_S8/S53_dom_sf"/>
</dbReference>
<dbReference type="PROSITE" id="PS00137">
    <property type="entry name" value="SUBTILASE_HIS"/>
    <property type="match status" value="1"/>
</dbReference>
<dbReference type="EMBL" id="ARYH01000001">
    <property type="protein sequence ID" value="KCZ84623.1"/>
    <property type="molecule type" value="Genomic_DNA"/>
</dbReference>
<dbReference type="Gene3D" id="3.40.50.200">
    <property type="entry name" value="Peptidase S8/S53 domain"/>
    <property type="match status" value="1"/>
</dbReference>
<keyword evidence="10" id="KW-1185">Reference proteome</keyword>
<dbReference type="PROSITE" id="PS00136">
    <property type="entry name" value="SUBTILASE_ASP"/>
    <property type="match status" value="1"/>
</dbReference>
<comment type="similarity">
    <text evidence="1 5 6">Belongs to the peptidase S8 family.</text>
</comment>
<dbReference type="eggNOG" id="COG1404">
    <property type="taxonomic scope" value="Bacteria"/>
</dbReference>
<evidence type="ECO:0000313" key="9">
    <source>
        <dbReference type="EMBL" id="KCZ84623.1"/>
    </source>
</evidence>
<dbReference type="GO" id="GO:0004252">
    <property type="term" value="F:serine-type endopeptidase activity"/>
    <property type="evidence" value="ECO:0007669"/>
    <property type="project" value="UniProtKB-UniRule"/>
</dbReference>
<evidence type="ECO:0000313" key="10">
    <source>
        <dbReference type="Proteomes" id="UP000027446"/>
    </source>
</evidence>
<dbReference type="InterPro" id="IPR022398">
    <property type="entry name" value="Peptidase_S8_His-AS"/>
</dbReference>
<dbReference type="AlphaFoldDB" id="A0A069E3Q7"/>
<dbReference type="PROSITE" id="PS51892">
    <property type="entry name" value="SUBTILASE"/>
    <property type="match status" value="1"/>
</dbReference>
<dbReference type="PRINTS" id="PR00723">
    <property type="entry name" value="SUBTILISIN"/>
</dbReference>
<feature type="active site" description="Charge relay system" evidence="5">
    <location>
        <position position="479"/>
    </location>
</feature>
<comment type="caution">
    <text evidence="9">The sequence shown here is derived from an EMBL/GenBank/DDBJ whole genome shotgun (WGS) entry which is preliminary data.</text>
</comment>
<dbReference type="STRING" id="1280949.HAD_03050"/>
<sequence>MSNQSTKSARCLLGAALTSLLLVSACDQQGERLERAREIADASLKQITGETIVDQGKKTDPMRSVPVEARAIAGKVISDISGQPTNKPAFAVLSVIAKPADIPPAETAAEIEGDTLYMEDEAVLEEALDAPVAAAPAPDAGARAPASRSLELFQPQVGISPRVKLDPKAREQSLQRVEEATQAMETRAGAQPAPVTRTRSLQPRSLESAPAEEKMAARKIARRSLVTRDAIVAQRDANAVMLDTLAKYKMNAEVTLSREGQMVIQVAGAGPTLFTPEDAKDPTLSFLAIDEGKGCPDPDDLEAIEADPVLATNCFVDDLRASGQFEYVEKDFIFENQFVRRPPEGSPTTSGGVTPDSGTPSTGTTPAKVEVTPNDPLWALQWDMKPRGSGEGQSLGGAGFQEFWTRQGIEGSSDVVVAVVDTGLQMNHPDIAASANIAPGWDMVSDPRMGNDGDGRDSDPNDPGDLCNPAVPGSADSFHGTHVAGTIGAAASNNGAGVAGGAWNVKIVPVRALGKCGGRLSDINDAIRWAAGLIPAEGEDGGEVWNDNPADIINLSIGLFEYCPASLQDAIDSVTDRGAVVVSAAGNARIDTAYYAPGGCDNVISVAAGNALGEITAYSNFGDNVDILAPGGEMARDDDNDSRPDGILSTKASTDCYDPVTGEAVDDCYYAYEQGTSMAAPHVSAALALLKARDPEASSDELVSELLAATDPRTDMQCAGLCADYPGTTPIEGSDGMCRRPCGGRILNLANVPELGGTPGGGD</sequence>
<evidence type="ECO:0000256" key="7">
    <source>
        <dbReference type="SAM" id="MobiDB-lite"/>
    </source>
</evidence>
<feature type="region of interest" description="Disordered" evidence="7">
    <location>
        <begin position="442"/>
        <end position="471"/>
    </location>
</feature>
<gene>
    <name evidence="9" type="ORF">HAD_03050</name>
</gene>
<feature type="domain" description="Peptidase S8/S53" evidence="8">
    <location>
        <begin position="413"/>
        <end position="708"/>
    </location>
</feature>
<dbReference type="Proteomes" id="UP000027446">
    <property type="component" value="Unassembled WGS sequence"/>
</dbReference>
<keyword evidence="2 5" id="KW-0645">Protease</keyword>